<evidence type="ECO:0000313" key="1">
    <source>
        <dbReference type="Proteomes" id="UP000694920"/>
    </source>
</evidence>
<gene>
    <name evidence="2" type="primary">LOC107270660</name>
</gene>
<dbReference type="AlphaFoldDB" id="A0AAJ7FP49"/>
<proteinExistence type="predicted"/>
<protein>
    <submittedName>
        <fullName evidence="2">F-box/LRR-repeat protein 3</fullName>
    </submittedName>
</protein>
<dbReference type="RefSeq" id="XP_015601396.1">
    <property type="nucleotide sequence ID" value="XM_015745910.2"/>
</dbReference>
<reference evidence="2" key="1">
    <citation type="submission" date="2025-08" db="UniProtKB">
        <authorList>
            <consortium name="RefSeq"/>
        </authorList>
    </citation>
    <scope>IDENTIFICATION</scope>
</reference>
<dbReference type="PANTHER" id="PTHR20933:SF3">
    <property type="entry name" value="F-BOX ONLY PROTEIN 33"/>
    <property type="match status" value="1"/>
</dbReference>
<dbReference type="PANTHER" id="PTHR20933">
    <property type="entry name" value="F-BOX ONLY PROTEIN 33"/>
    <property type="match status" value="1"/>
</dbReference>
<dbReference type="SMART" id="SM00367">
    <property type="entry name" value="LRR_CC"/>
    <property type="match status" value="3"/>
</dbReference>
<organism evidence="1 2">
    <name type="scientific">Cephus cinctus</name>
    <name type="common">Wheat stem sawfly</name>
    <dbReference type="NCBI Taxonomy" id="211228"/>
    <lineage>
        <taxon>Eukaryota</taxon>
        <taxon>Metazoa</taxon>
        <taxon>Ecdysozoa</taxon>
        <taxon>Arthropoda</taxon>
        <taxon>Hexapoda</taxon>
        <taxon>Insecta</taxon>
        <taxon>Pterygota</taxon>
        <taxon>Neoptera</taxon>
        <taxon>Endopterygota</taxon>
        <taxon>Hymenoptera</taxon>
        <taxon>Cephoidea</taxon>
        <taxon>Cephidae</taxon>
        <taxon>Cephus</taxon>
    </lineage>
</organism>
<accession>A0AAJ7FP49</accession>
<dbReference type="InterPro" id="IPR006553">
    <property type="entry name" value="Leu-rich_rpt_Cys-con_subtyp"/>
</dbReference>
<keyword evidence="1" id="KW-1185">Reference proteome</keyword>
<evidence type="ECO:0000313" key="2">
    <source>
        <dbReference type="RefSeq" id="XP_015601396.1"/>
    </source>
</evidence>
<sequence>MNCPLNMLELINVSKSSFFYIDCNRFTSSLTIAFDRSPLRSLMIDHTPVNDPSLTNLASNTSSTLHHLRMSCPRLSPKGILKLANGCSYLRELSISYSVLSNELLMALSDKEHVHLEILCIEAHGEGKSLPLVSDKAWQSLAKHSPNIKITLLCYLAEEEDYESLFLCNFPVTNLYFGNYVPASVFMKIGKSCPRLVELIVSAHGADFIDQGLLSVARCCSKLRIVGLGDCKLTCSGLAEFVRLLGNSLRELYIWEISLIDDSKCDTNELIAKVSSLLGRTWTPEYVPLW</sequence>
<dbReference type="GeneID" id="107270660"/>
<dbReference type="Gene3D" id="3.80.10.10">
    <property type="entry name" value="Ribonuclease Inhibitor"/>
    <property type="match status" value="1"/>
</dbReference>
<name>A0AAJ7FP49_CEPCN</name>
<dbReference type="SUPFAM" id="SSF52047">
    <property type="entry name" value="RNI-like"/>
    <property type="match status" value="1"/>
</dbReference>
<dbReference type="InterPro" id="IPR032675">
    <property type="entry name" value="LRR_dom_sf"/>
</dbReference>
<dbReference type="Proteomes" id="UP000694920">
    <property type="component" value="Unplaced"/>
</dbReference>
<dbReference type="KEGG" id="ccin:107270660"/>
<dbReference type="GO" id="GO:0031398">
    <property type="term" value="P:positive regulation of protein ubiquitination"/>
    <property type="evidence" value="ECO:0007669"/>
    <property type="project" value="TreeGrafter"/>
</dbReference>